<protein>
    <submittedName>
        <fullName evidence="3">Uncharacterized protein</fullName>
    </submittedName>
</protein>
<evidence type="ECO:0000313" key="4">
    <source>
        <dbReference type="Proteomes" id="UP000280598"/>
    </source>
</evidence>
<evidence type="ECO:0000256" key="2">
    <source>
        <dbReference type="SAM" id="MobiDB-lite"/>
    </source>
</evidence>
<feature type="region of interest" description="Disordered" evidence="2">
    <location>
        <begin position="289"/>
        <end position="310"/>
    </location>
</feature>
<gene>
    <name evidence="3" type="ORF">D0860_05681</name>
</gene>
<dbReference type="EMBL" id="QWIS01000118">
    <property type="protein sequence ID" value="RMZ06037.1"/>
    <property type="molecule type" value="Genomic_DNA"/>
</dbReference>
<organism evidence="3 4">
    <name type="scientific">Hortaea werneckii</name>
    <name type="common">Black yeast</name>
    <name type="synonym">Cladosporium werneckii</name>
    <dbReference type="NCBI Taxonomy" id="91943"/>
    <lineage>
        <taxon>Eukaryota</taxon>
        <taxon>Fungi</taxon>
        <taxon>Dikarya</taxon>
        <taxon>Ascomycota</taxon>
        <taxon>Pezizomycotina</taxon>
        <taxon>Dothideomycetes</taxon>
        <taxon>Dothideomycetidae</taxon>
        <taxon>Mycosphaerellales</taxon>
        <taxon>Teratosphaeriaceae</taxon>
        <taxon>Hortaea</taxon>
    </lineage>
</organism>
<proteinExistence type="predicted"/>
<comment type="caution">
    <text evidence="3">The sequence shown here is derived from an EMBL/GenBank/DDBJ whole genome shotgun (WGS) entry which is preliminary data.</text>
</comment>
<feature type="coiled-coil region" evidence="1">
    <location>
        <begin position="9"/>
        <end position="43"/>
    </location>
</feature>
<dbReference type="Proteomes" id="UP000280598">
    <property type="component" value="Unassembled WGS sequence"/>
</dbReference>
<dbReference type="AlphaFoldDB" id="A0A3M7GZ73"/>
<feature type="compositionally biased region" description="Polar residues" evidence="2">
    <location>
        <begin position="291"/>
        <end position="301"/>
    </location>
</feature>
<accession>A0A3M7GZ73</accession>
<reference evidence="3 4" key="1">
    <citation type="journal article" date="2018" name="BMC Genomics">
        <title>Genomic evidence for intraspecific hybridization in a clonal and extremely halotolerant yeast.</title>
        <authorList>
            <person name="Gostincar C."/>
            <person name="Stajich J.E."/>
            <person name="Zupancic J."/>
            <person name="Zalar P."/>
            <person name="Gunde-Cimerman N."/>
        </authorList>
    </citation>
    <scope>NUCLEOTIDE SEQUENCE [LARGE SCALE GENOMIC DNA]</scope>
    <source>
        <strain evidence="3 4">EXF-562</strain>
    </source>
</reference>
<keyword evidence="1" id="KW-0175">Coiled coil</keyword>
<evidence type="ECO:0000256" key="1">
    <source>
        <dbReference type="SAM" id="Coils"/>
    </source>
</evidence>
<sequence length="470" mass="52101">MNQTTAQRSAEHRDILKGLDAQISRLEREEDELFGRIIRAKDREDAQVVFDALAKVKGQKDKAEILKKEEMGSFERWGSQHQLQALRGTRSANMDKHQNATLPPFSTDVIDLSFDEDDEEPVKREASVVIARSRKTSSMRSKAETRTRFAKRMHTMLWEGDQNGRSEGLEGNHNEHQKVMDGFGAQIGRLDRKLHALRDQLIAAGDAVTVDRLSDERASTKKQKAELEKLQQDELAKYNRALLKAHTGNLPAAVHQNPALEETLRPSQKEIIDLTQDDILPTIKSEGIEISHTSGPNTNRPYTRCGPQSFPDQEAQQVAQNQPQQLAKKATLATSSSHIDDRRFHNFQAIADSHPTLVPCPDGPGAVEMRCPECGCNAVAKETNSGGYRGFFAGARGLQLHVRVIHKSSEFCKRAGDAAAAVRDCTYDYVPQGVVDAIKSGDTEAYVVPLIQVPYGALRPLQTGESPGNV</sequence>
<evidence type="ECO:0000313" key="3">
    <source>
        <dbReference type="EMBL" id="RMZ06037.1"/>
    </source>
</evidence>
<name>A0A3M7GZ73_HORWE</name>